<dbReference type="AlphaFoldDB" id="A0A2J7TCE9"/>
<evidence type="ECO:0000313" key="3">
    <source>
        <dbReference type="Proteomes" id="UP000236286"/>
    </source>
</evidence>
<dbReference type="EMBL" id="PDZR01000032">
    <property type="protein sequence ID" value="PNG24441.1"/>
    <property type="molecule type" value="Genomic_DNA"/>
</dbReference>
<reference evidence="2 3" key="1">
    <citation type="submission" date="2017-10" db="EMBL/GenBank/DDBJ databases">
        <title>Genome announcement of Methylocella silvestris TVC from permafrost.</title>
        <authorList>
            <person name="Wang J."/>
            <person name="Geng K."/>
            <person name="Ul-Haque F."/>
            <person name="Crombie A.T."/>
            <person name="Street L.E."/>
            <person name="Wookey P.A."/>
            <person name="Murrell J.C."/>
            <person name="Pratscher J."/>
        </authorList>
    </citation>
    <scope>NUCLEOTIDE SEQUENCE [LARGE SCALE GENOMIC DNA]</scope>
    <source>
        <strain evidence="2 3">TVC</strain>
    </source>
</reference>
<evidence type="ECO:0000313" key="2">
    <source>
        <dbReference type="EMBL" id="PNG24441.1"/>
    </source>
</evidence>
<name>A0A2J7TCE9_METSI</name>
<protein>
    <submittedName>
        <fullName evidence="2">Uncharacterized protein</fullName>
    </submittedName>
</protein>
<evidence type="ECO:0000256" key="1">
    <source>
        <dbReference type="SAM" id="MobiDB-lite"/>
    </source>
</evidence>
<organism evidence="2 3">
    <name type="scientific">Methylocella silvestris</name>
    <dbReference type="NCBI Taxonomy" id="199596"/>
    <lineage>
        <taxon>Bacteria</taxon>
        <taxon>Pseudomonadati</taxon>
        <taxon>Pseudomonadota</taxon>
        <taxon>Alphaproteobacteria</taxon>
        <taxon>Hyphomicrobiales</taxon>
        <taxon>Beijerinckiaceae</taxon>
        <taxon>Methylocella</taxon>
    </lineage>
</organism>
<comment type="caution">
    <text evidence="2">The sequence shown here is derived from an EMBL/GenBank/DDBJ whole genome shotgun (WGS) entry which is preliminary data.</text>
</comment>
<sequence>MLHAAHDRNIPMPKMFNRAGATLLCAALCTSIQPAAACQTTHSHSARWRRNSVGRETLSARRPPTPAAPDWTVQYGEIKGGASGSLGAMLEGRNPANQLP</sequence>
<proteinExistence type="predicted"/>
<accession>A0A2J7TCE9</accession>
<feature type="region of interest" description="Disordered" evidence="1">
    <location>
        <begin position="41"/>
        <end position="72"/>
    </location>
</feature>
<gene>
    <name evidence="2" type="ORF">CR492_18640</name>
</gene>
<dbReference type="Proteomes" id="UP000236286">
    <property type="component" value="Unassembled WGS sequence"/>
</dbReference>